<dbReference type="OrthoDB" id="538336at2759"/>
<dbReference type="Gene3D" id="1.20.140.10">
    <property type="entry name" value="Butyryl-CoA Dehydrogenase, subunit A, domain 3"/>
    <property type="match status" value="2"/>
</dbReference>
<feature type="binding site" evidence="13">
    <location>
        <position position="308"/>
    </location>
    <ligand>
        <name>FAD</name>
        <dbReference type="ChEBI" id="CHEBI:57692"/>
    </ligand>
</feature>
<dbReference type="InterPro" id="IPR012258">
    <property type="entry name" value="Acyl-CoA_oxidase"/>
</dbReference>
<dbReference type="PANTHER" id="PTHR10909">
    <property type="entry name" value="ELECTRON TRANSPORT OXIDOREDUCTASE"/>
    <property type="match status" value="1"/>
</dbReference>
<organism evidence="17 18">
    <name type="scientific">Panicum miliaceum</name>
    <name type="common">Proso millet</name>
    <name type="synonym">Broomcorn millet</name>
    <dbReference type="NCBI Taxonomy" id="4540"/>
    <lineage>
        <taxon>Eukaryota</taxon>
        <taxon>Viridiplantae</taxon>
        <taxon>Streptophyta</taxon>
        <taxon>Embryophyta</taxon>
        <taxon>Tracheophyta</taxon>
        <taxon>Spermatophyta</taxon>
        <taxon>Magnoliopsida</taxon>
        <taxon>Liliopsida</taxon>
        <taxon>Poales</taxon>
        <taxon>Poaceae</taxon>
        <taxon>PACMAD clade</taxon>
        <taxon>Panicoideae</taxon>
        <taxon>Panicodae</taxon>
        <taxon>Paniceae</taxon>
        <taxon>Panicinae</taxon>
        <taxon>Panicum</taxon>
        <taxon>Panicum sect. Panicum</taxon>
    </lineage>
</organism>
<dbReference type="InterPro" id="IPR006091">
    <property type="entry name" value="Acyl-CoA_Oxase/DH_mid-dom"/>
</dbReference>
<evidence type="ECO:0000256" key="12">
    <source>
        <dbReference type="PIRSR" id="PIRSR000168-1"/>
    </source>
</evidence>
<dbReference type="GO" id="GO:0005504">
    <property type="term" value="F:fatty acid binding"/>
    <property type="evidence" value="ECO:0007669"/>
    <property type="project" value="TreeGrafter"/>
</dbReference>
<dbReference type="GO" id="GO:0071949">
    <property type="term" value="F:FAD binding"/>
    <property type="evidence" value="ECO:0007669"/>
    <property type="project" value="InterPro"/>
</dbReference>
<evidence type="ECO:0000256" key="3">
    <source>
        <dbReference type="ARBA" id="ARBA00004275"/>
    </source>
</evidence>
<dbReference type="PIRSF" id="PIRSF000168">
    <property type="entry name" value="Acyl-CoA_oxidase"/>
    <property type="match status" value="1"/>
</dbReference>
<dbReference type="PANTHER" id="PTHR10909:SF352">
    <property type="entry name" value="ACYL-COENZYME A OXIDASE-LIKE PROTEIN"/>
    <property type="match status" value="1"/>
</dbReference>
<evidence type="ECO:0000259" key="14">
    <source>
        <dbReference type="Pfam" id="PF01756"/>
    </source>
</evidence>
<comment type="subcellular location">
    <subcellularLocation>
        <location evidence="3">Peroxisome</location>
    </subcellularLocation>
</comment>
<proteinExistence type="inferred from homology"/>
<reference evidence="18" key="1">
    <citation type="journal article" date="2019" name="Nat. Commun.">
        <title>The genome of broomcorn millet.</title>
        <authorList>
            <person name="Zou C."/>
            <person name="Miki D."/>
            <person name="Li D."/>
            <person name="Tang Q."/>
            <person name="Xiao L."/>
            <person name="Rajput S."/>
            <person name="Deng P."/>
            <person name="Jia W."/>
            <person name="Huang R."/>
            <person name="Zhang M."/>
            <person name="Sun Y."/>
            <person name="Hu J."/>
            <person name="Fu X."/>
            <person name="Schnable P.S."/>
            <person name="Li F."/>
            <person name="Zhang H."/>
            <person name="Feng B."/>
            <person name="Zhu X."/>
            <person name="Liu R."/>
            <person name="Schnable J.C."/>
            <person name="Zhu J.-K."/>
            <person name="Zhang H."/>
        </authorList>
    </citation>
    <scope>NUCLEOTIDE SEQUENCE [LARGE SCALE GENOMIC DNA]</scope>
</reference>
<comment type="caution">
    <text evidence="17">The sequence shown here is derived from an EMBL/GenBank/DDBJ whole genome shotgun (WGS) entry which is preliminary data.</text>
</comment>
<dbReference type="SUPFAM" id="SSF47203">
    <property type="entry name" value="Acyl-CoA dehydrogenase C-terminal domain-like"/>
    <property type="match status" value="2"/>
</dbReference>
<dbReference type="GO" id="GO:0033540">
    <property type="term" value="P:fatty acid beta-oxidation using acyl-CoA oxidase"/>
    <property type="evidence" value="ECO:0007669"/>
    <property type="project" value="TreeGrafter"/>
</dbReference>
<comment type="similarity">
    <text evidence="4 11">Belongs to the acyl-CoA oxidase family.</text>
</comment>
<dbReference type="Pfam" id="PF01756">
    <property type="entry name" value="ACOX"/>
    <property type="match status" value="1"/>
</dbReference>
<comment type="catalytic activity">
    <reaction evidence="1">
        <text>a 2,3-saturated acyl-CoA + O2 = a (2E)-enoyl-CoA + H2O2</text>
        <dbReference type="Rhea" id="RHEA:38959"/>
        <dbReference type="ChEBI" id="CHEBI:15379"/>
        <dbReference type="ChEBI" id="CHEBI:16240"/>
        <dbReference type="ChEBI" id="CHEBI:58856"/>
        <dbReference type="ChEBI" id="CHEBI:65111"/>
        <dbReference type="EC" id="1.3.3.6"/>
    </reaction>
</comment>
<name>A0A3L6S465_PANMI</name>
<keyword evidence="7" id="KW-0276">Fatty acid metabolism</keyword>
<comment type="cofactor">
    <cofactor evidence="2">
        <name>FAD</name>
        <dbReference type="ChEBI" id="CHEBI:57692"/>
    </cofactor>
</comment>
<dbReference type="EMBL" id="PQIB02000006">
    <property type="protein sequence ID" value="RLN13132.1"/>
    <property type="molecule type" value="Genomic_DNA"/>
</dbReference>
<feature type="domain" description="Acyl-CoA oxidase C-alpha1" evidence="16">
    <location>
        <begin position="412"/>
        <end position="562"/>
    </location>
</feature>
<protein>
    <recommendedName>
        <fullName evidence="11">Acyl-coenzyme A oxidase</fullName>
    </recommendedName>
</protein>
<dbReference type="FunFam" id="1.20.140.10:FF:000007">
    <property type="entry name" value="Acyl-coenzyme A oxidase"/>
    <property type="match status" value="1"/>
</dbReference>
<evidence type="ECO:0000256" key="10">
    <source>
        <dbReference type="ARBA" id="ARBA00023140"/>
    </source>
</evidence>
<evidence type="ECO:0000313" key="17">
    <source>
        <dbReference type="EMBL" id="RLN13132.1"/>
    </source>
</evidence>
<keyword evidence="18" id="KW-1185">Reference proteome</keyword>
<evidence type="ECO:0000256" key="2">
    <source>
        <dbReference type="ARBA" id="ARBA00001974"/>
    </source>
</evidence>
<gene>
    <name evidence="17" type="ORF">C2845_PM09G11320</name>
</gene>
<dbReference type="InterPro" id="IPR036250">
    <property type="entry name" value="AcylCo_DH-like_C"/>
</dbReference>
<dbReference type="GO" id="GO:0003997">
    <property type="term" value="F:acyl-CoA oxidase activity"/>
    <property type="evidence" value="ECO:0007669"/>
    <property type="project" value="UniProtKB-EC"/>
</dbReference>
<evidence type="ECO:0000256" key="6">
    <source>
        <dbReference type="ARBA" id="ARBA00022827"/>
    </source>
</evidence>
<dbReference type="Pfam" id="PF22924">
    <property type="entry name" value="ACOX_C_alpha1"/>
    <property type="match status" value="1"/>
</dbReference>
<sequence>MDPALSPAGRRAAAIARHLTAGALPAPSPLAAAATLLGSSPCLSYAPPESAEPAPAFPPAELRALLDGHHLRERDWVFRVMEESQLFCPRQRGGGSTVFVAPDYNDGKEAQREATMRRVAHLAQRGVFRGWLTEPGAEAELRKLALLECLGVYDHSLAIKIGVHFFLCCLSCVAPESSEPTAAFGLSDLRRLLDGHDLPTRDWLFHVMEESPLFCSRHAGTGGRVFLASNFNEGKEGGSAIRFLGTKRHHDKWLLATENYDVKGCFAMTELGHGSNVRGIETIATYDSKAREFIINTPCESAQKYWIGGAANHATHTIVFSQLHINGKNEGVHAFVAQIRDEDGNVLPNIHIADCGHKIGLNGVDNGRIWFQNIRVPRENLLNLVADVLPNGQYVSMIDDPDQRFAAFLSPLTLGRVNIAVNSVYISKVGLAIAVRYSLSRRAFSLTPDGPEMLLLDYPSHQRRLLPLLAKVCLMSSAGNFMKKVYVKRTPEMSKAIHIYSSALKATLTWQNMITLQECREACGGQGLKTENRIGIFKAEFDVQSTFEGDNNVLMQQVSKALYAEFLAAQKKKKPFKGLGLEHLNGPSPVIPEKLTSSILRSSKFQSYQLAEDLARAFTERTILQIFLADEINVPSGSLKEVLLLLRSLYVMVSIDESASFLRYGYLSRDNVASVRKEVLKLCSELRPHALAIVSSFGIPDAFLSPLAFDWIEANALSSGSH</sequence>
<dbReference type="Proteomes" id="UP000275267">
    <property type="component" value="Unassembled WGS sequence"/>
</dbReference>
<keyword evidence="5 11" id="KW-0285">Flavoprotein</keyword>
<keyword evidence="10" id="KW-0576">Peroxisome</keyword>
<dbReference type="FunFam" id="2.40.110.10:FF:000005">
    <property type="entry name" value="Acyl-coenzyme A oxidase"/>
    <property type="match status" value="1"/>
</dbReference>
<dbReference type="GO" id="GO:0055088">
    <property type="term" value="P:lipid homeostasis"/>
    <property type="evidence" value="ECO:0007669"/>
    <property type="project" value="TreeGrafter"/>
</dbReference>
<feature type="active site" description="Proton acceptor" evidence="12">
    <location>
        <position position="548"/>
    </location>
</feature>
<keyword evidence="9" id="KW-0443">Lipid metabolism</keyword>
<feature type="domain" description="Acyl-CoA oxidase C-terminal" evidence="14">
    <location>
        <begin position="607"/>
        <end position="704"/>
    </location>
</feature>
<evidence type="ECO:0000256" key="5">
    <source>
        <dbReference type="ARBA" id="ARBA00022630"/>
    </source>
</evidence>
<dbReference type="InterPro" id="IPR046373">
    <property type="entry name" value="Acyl-CoA_Oxase/DH_mid-dom_sf"/>
</dbReference>
<dbReference type="Gene3D" id="2.40.110.10">
    <property type="entry name" value="Butyryl-CoA Dehydrogenase, subunit A, domain 2"/>
    <property type="match status" value="1"/>
</dbReference>
<evidence type="ECO:0000256" key="4">
    <source>
        <dbReference type="ARBA" id="ARBA00006288"/>
    </source>
</evidence>
<evidence type="ECO:0000313" key="18">
    <source>
        <dbReference type="Proteomes" id="UP000275267"/>
    </source>
</evidence>
<dbReference type="InterPro" id="IPR009100">
    <property type="entry name" value="AcylCoA_DH/oxidase_NM_dom_sf"/>
</dbReference>
<evidence type="ECO:0000256" key="11">
    <source>
        <dbReference type="PIRNR" id="PIRNR000168"/>
    </source>
</evidence>
<evidence type="ECO:0000256" key="13">
    <source>
        <dbReference type="PIRSR" id="PIRSR000168-2"/>
    </source>
</evidence>
<evidence type="ECO:0000259" key="15">
    <source>
        <dbReference type="Pfam" id="PF02770"/>
    </source>
</evidence>
<evidence type="ECO:0000256" key="7">
    <source>
        <dbReference type="ARBA" id="ARBA00022832"/>
    </source>
</evidence>
<dbReference type="Pfam" id="PF02770">
    <property type="entry name" value="Acyl-CoA_dh_M"/>
    <property type="match status" value="1"/>
</dbReference>
<evidence type="ECO:0000256" key="1">
    <source>
        <dbReference type="ARBA" id="ARBA00001201"/>
    </source>
</evidence>
<evidence type="ECO:0000256" key="8">
    <source>
        <dbReference type="ARBA" id="ARBA00023002"/>
    </source>
</evidence>
<keyword evidence="8" id="KW-0560">Oxidoreductase</keyword>
<feature type="binding site" evidence="13">
    <location>
        <position position="269"/>
    </location>
    <ligand>
        <name>FAD</name>
        <dbReference type="ChEBI" id="CHEBI:57692"/>
    </ligand>
</feature>
<dbReference type="SUPFAM" id="SSF56645">
    <property type="entry name" value="Acyl-CoA dehydrogenase NM domain-like"/>
    <property type="match status" value="1"/>
</dbReference>
<accession>A0A3L6S465</accession>
<evidence type="ECO:0000259" key="16">
    <source>
        <dbReference type="Pfam" id="PF22924"/>
    </source>
</evidence>
<dbReference type="AlphaFoldDB" id="A0A3L6S465"/>
<dbReference type="FunFam" id="1.20.140.10:FF:000010">
    <property type="entry name" value="Acyl-coenzyme A oxidase"/>
    <property type="match status" value="1"/>
</dbReference>
<keyword evidence="6 11" id="KW-0274">FAD</keyword>
<dbReference type="InterPro" id="IPR002655">
    <property type="entry name" value="Acyl-CoA_oxidase_C"/>
</dbReference>
<dbReference type="STRING" id="4540.A0A3L6S465"/>
<dbReference type="InterPro" id="IPR055060">
    <property type="entry name" value="ACOX_C_alpha1"/>
</dbReference>
<dbReference type="GO" id="GO:0005777">
    <property type="term" value="C:peroxisome"/>
    <property type="evidence" value="ECO:0007669"/>
    <property type="project" value="UniProtKB-SubCell"/>
</dbReference>
<feature type="domain" description="Acyl-CoA oxidase/dehydrogenase middle" evidence="15">
    <location>
        <begin position="265"/>
        <end position="373"/>
    </location>
</feature>
<evidence type="ECO:0000256" key="9">
    <source>
        <dbReference type="ARBA" id="ARBA00023098"/>
    </source>
</evidence>